<dbReference type="STRING" id="348802.A0A0D2EUJ9"/>
<evidence type="ECO:0000256" key="4">
    <source>
        <dbReference type="ARBA" id="ARBA00023002"/>
    </source>
</evidence>
<protein>
    <recommendedName>
        <fullName evidence="10">Cytochrome P450 monooxygenase</fullName>
    </recommendedName>
</protein>
<dbReference type="InterPro" id="IPR002403">
    <property type="entry name" value="Cyt_P450_E_grp-IV"/>
</dbReference>
<evidence type="ECO:0000256" key="3">
    <source>
        <dbReference type="ARBA" id="ARBA00022723"/>
    </source>
</evidence>
<dbReference type="PRINTS" id="PR00385">
    <property type="entry name" value="P450"/>
</dbReference>
<evidence type="ECO:0000313" key="8">
    <source>
        <dbReference type="EMBL" id="KIW58445.1"/>
    </source>
</evidence>
<evidence type="ECO:0000256" key="5">
    <source>
        <dbReference type="ARBA" id="ARBA00023004"/>
    </source>
</evidence>
<name>A0A0D2EUJ9_9EURO</name>
<dbReference type="OrthoDB" id="1470350at2759"/>
<feature type="binding site" description="axial binding residue" evidence="6">
    <location>
        <position position="501"/>
    </location>
    <ligand>
        <name>heme</name>
        <dbReference type="ChEBI" id="CHEBI:30413"/>
    </ligand>
    <ligandPart>
        <name>Fe</name>
        <dbReference type="ChEBI" id="CHEBI:18248"/>
    </ligandPart>
</feature>
<organism evidence="8 9">
    <name type="scientific">Exophiala xenobiotica</name>
    <dbReference type="NCBI Taxonomy" id="348802"/>
    <lineage>
        <taxon>Eukaryota</taxon>
        <taxon>Fungi</taxon>
        <taxon>Dikarya</taxon>
        <taxon>Ascomycota</taxon>
        <taxon>Pezizomycotina</taxon>
        <taxon>Eurotiomycetes</taxon>
        <taxon>Chaetothyriomycetidae</taxon>
        <taxon>Chaetothyriales</taxon>
        <taxon>Herpotrichiellaceae</taxon>
        <taxon>Exophiala</taxon>
    </lineage>
</organism>
<sequence>MAISVFPVLALAALTLLSFYKFIIHPLFFHPLRHIPPAHPSIPIFGDLWITYQRYRERNNAVTYAAHRKHGDVVRMGSNELSINCVDNGIRTIYAGGWEKHAWYPQRFGSYGVINMFSTIHHTPHSQKKRTMANIYSKSHIAASPHVAANSHVLFSTRFLPLLQSLSDNSQATDVHDMNNAFAMDFMSAYQFGLQASTDFTKDIATRRRIMHEYHCRRDYEFFSAEIPWIKSISNRLGFPVVPKFVDDANQYLEDWNARMCRAADKYLSSAAEIASPYPGDEPVVYKQFKSGISALREKDPMAGKAMSNVLLPSVRHESLQQADDDTTTAEIYSEMLDQLGAGHETSAIALTYLYWELCKNPELQRQLQRELQTLTPAIKWPMPADSDVKDFKLPDPKQIDALPLLQAIFMETLRLHTPIPGIEPRISPYVPGGNTLGDYSGIPGGVRVSAMPYGLHRNAAVFPEPETFNPSRWLPSYTSPDHLKEMHRWFWAFGSGGRMCIGSHLATQEIKLLVAAIYSNWTTEIVDDEGIEEIDAYTTKPKSNRLILQFRHN</sequence>
<dbReference type="GeneID" id="25324873"/>
<dbReference type="HOGENOM" id="CLU_001570_14_2_1"/>
<comment type="similarity">
    <text evidence="2 7">Belongs to the cytochrome P450 family.</text>
</comment>
<evidence type="ECO:0000256" key="6">
    <source>
        <dbReference type="PIRSR" id="PIRSR602403-1"/>
    </source>
</evidence>
<dbReference type="AlphaFoldDB" id="A0A0D2EUJ9"/>
<evidence type="ECO:0000256" key="7">
    <source>
        <dbReference type="RuleBase" id="RU000461"/>
    </source>
</evidence>
<keyword evidence="3 6" id="KW-0479">Metal-binding</keyword>
<dbReference type="PANTHER" id="PTHR24305">
    <property type="entry name" value="CYTOCHROME P450"/>
    <property type="match status" value="1"/>
</dbReference>
<dbReference type="SUPFAM" id="SSF48264">
    <property type="entry name" value="Cytochrome P450"/>
    <property type="match status" value="1"/>
</dbReference>
<keyword evidence="6 7" id="KW-0349">Heme</keyword>
<gene>
    <name evidence="8" type="ORF">PV05_02965</name>
</gene>
<dbReference type="RefSeq" id="XP_013319029.1">
    <property type="nucleotide sequence ID" value="XM_013463575.1"/>
</dbReference>
<proteinExistence type="inferred from homology"/>
<dbReference type="GO" id="GO:0020037">
    <property type="term" value="F:heme binding"/>
    <property type="evidence" value="ECO:0007669"/>
    <property type="project" value="InterPro"/>
</dbReference>
<dbReference type="GO" id="GO:0005506">
    <property type="term" value="F:iron ion binding"/>
    <property type="evidence" value="ECO:0007669"/>
    <property type="project" value="InterPro"/>
</dbReference>
<dbReference type="Proteomes" id="UP000054342">
    <property type="component" value="Unassembled WGS sequence"/>
</dbReference>
<keyword evidence="4 7" id="KW-0560">Oxidoreductase</keyword>
<dbReference type="PANTHER" id="PTHR24305:SF166">
    <property type="entry name" value="CYTOCHROME P450 12A4, MITOCHONDRIAL-RELATED"/>
    <property type="match status" value="1"/>
</dbReference>
<keyword evidence="5 6" id="KW-0408">Iron</keyword>
<dbReference type="Pfam" id="PF00067">
    <property type="entry name" value="p450"/>
    <property type="match status" value="1"/>
</dbReference>
<dbReference type="CDD" id="cd11059">
    <property type="entry name" value="CYP_fungal"/>
    <property type="match status" value="1"/>
</dbReference>
<evidence type="ECO:0000256" key="1">
    <source>
        <dbReference type="ARBA" id="ARBA00001971"/>
    </source>
</evidence>
<comment type="cofactor">
    <cofactor evidence="1 6">
        <name>heme</name>
        <dbReference type="ChEBI" id="CHEBI:30413"/>
    </cofactor>
</comment>
<dbReference type="InterPro" id="IPR036396">
    <property type="entry name" value="Cyt_P450_sf"/>
</dbReference>
<keyword evidence="9" id="KW-1185">Reference proteome</keyword>
<evidence type="ECO:0008006" key="10">
    <source>
        <dbReference type="Google" id="ProtNLM"/>
    </source>
</evidence>
<dbReference type="GO" id="GO:0016705">
    <property type="term" value="F:oxidoreductase activity, acting on paired donors, with incorporation or reduction of molecular oxygen"/>
    <property type="evidence" value="ECO:0007669"/>
    <property type="project" value="InterPro"/>
</dbReference>
<keyword evidence="7" id="KW-0503">Monooxygenase</keyword>
<dbReference type="EMBL" id="KN847318">
    <property type="protein sequence ID" value="KIW58445.1"/>
    <property type="molecule type" value="Genomic_DNA"/>
</dbReference>
<dbReference type="InterPro" id="IPR050121">
    <property type="entry name" value="Cytochrome_P450_monoxygenase"/>
</dbReference>
<dbReference type="Gene3D" id="1.10.630.10">
    <property type="entry name" value="Cytochrome P450"/>
    <property type="match status" value="1"/>
</dbReference>
<evidence type="ECO:0000256" key="2">
    <source>
        <dbReference type="ARBA" id="ARBA00010617"/>
    </source>
</evidence>
<dbReference type="InterPro" id="IPR001128">
    <property type="entry name" value="Cyt_P450"/>
</dbReference>
<dbReference type="GO" id="GO:0004497">
    <property type="term" value="F:monooxygenase activity"/>
    <property type="evidence" value="ECO:0007669"/>
    <property type="project" value="UniProtKB-KW"/>
</dbReference>
<evidence type="ECO:0000313" key="9">
    <source>
        <dbReference type="Proteomes" id="UP000054342"/>
    </source>
</evidence>
<reference evidence="8 9" key="1">
    <citation type="submission" date="2015-01" db="EMBL/GenBank/DDBJ databases">
        <title>The Genome Sequence of Exophiala xenobiotica CBS118157.</title>
        <authorList>
            <consortium name="The Broad Institute Genomics Platform"/>
            <person name="Cuomo C."/>
            <person name="de Hoog S."/>
            <person name="Gorbushina A."/>
            <person name="Stielow B."/>
            <person name="Teixiera M."/>
            <person name="Abouelleil A."/>
            <person name="Chapman S.B."/>
            <person name="Priest M."/>
            <person name="Young S.K."/>
            <person name="Wortman J."/>
            <person name="Nusbaum C."/>
            <person name="Birren B."/>
        </authorList>
    </citation>
    <scope>NUCLEOTIDE SEQUENCE [LARGE SCALE GENOMIC DNA]</scope>
    <source>
        <strain evidence="8 9">CBS 118157</strain>
    </source>
</reference>
<dbReference type="PROSITE" id="PS00086">
    <property type="entry name" value="CYTOCHROME_P450"/>
    <property type="match status" value="1"/>
</dbReference>
<dbReference type="PRINTS" id="PR00465">
    <property type="entry name" value="EP450IV"/>
</dbReference>
<dbReference type="InterPro" id="IPR017972">
    <property type="entry name" value="Cyt_P450_CS"/>
</dbReference>
<accession>A0A0D2EUJ9</accession>